<comment type="caution">
    <text evidence="1">The sequence shown here is derived from an EMBL/GenBank/DDBJ whole genome shotgun (WGS) entry which is preliminary data.</text>
</comment>
<keyword evidence="2" id="KW-1185">Reference proteome</keyword>
<organism evidence="1 2">
    <name type="scientific">Sapientia aquatica</name>
    <dbReference type="NCBI Taxonomy" id="1549640"/>
    <lineage>
        <taxon>Bacteria</taxon>
        <taxon>Pseudomonadati</taxon>
        <taxon>Pseudomonadota</taxon>
        <taxon>Betaproteobacteria</taxon>
        <taxon>Burkholderiales</taxon>
        <taxon>Oxalobacteraceae</taxon>
        <taxon>Sapientia</taxon>
    </lineage>
</organism>
<proteinExistence type="predicted"/>
<reference evidence="1 2" key="1">
    <citation type="submission" date="2019-03" db="EMBL/GenBank/DDBJ databases">
        <title>Sapientia aquatica gen. nov., sp. nov., isolated from a crater lake.</title>
        <authorList>
            <person name="Felfoldi T."/>
            <person name="Szabo A."/>
            <person name="Toth E."/>
            <person name="Schumann P."/>
            <person name="Keki Z."/>
            <person name="Marialigeti K."/>
            <person name="Mathe I."/>
        </authorList>
    </citation>
    <scope>NUCLEOTIDE SEQUENCE [LARGE SCALE GENOMIC DNA]</scope>
    <source>
        <strain evidence="1 2">SA-152</strain>
    </source>
</reference>
<evidence type="ECO:0000313" key="2">
    <source>
        <dbReference type="Proteomes" id="UP000294829"/>
    </source>
</evidence>
<sequence length="76" mass="8870">MTTNEIQWKWELLCDEFDNAKQNYIQHFSPLMGNVRLALETGNLTINVAEIDAAEDAWNQWVDVQQEIKLFIESAK</sequence>
<accession>A0A4V3AV84</accession>
<gene>
    <name evidence="1" type="ORF">E2I14_03175</name>
</gene>
<name>A0A4V3AV84_9BURK</name>
<dbReference type="AlphaFoldDB" id="A0A4V3AV84"/>
<protein>
    <submittedName>
        <fullName evidence="1">Uncharacterized protein</fullName>
    </submittedName>
</protein>
<evidence type="ECO:0000313" key="1">
    <source>
        <dbReference type="EMBL" id="TDK68556.1"/>
    </source>
</evidence>
<dbReference type="RefSeq" id="WP_133325315.1">
    <property type="nucleotide sequence ID" value="NZ_SMYL01000001.1"/>
</dbReference>
<dbReference type="Proteomes" id="UP000294829">
    <property type="component" value="Unassembled WGS sequence"/>
</dbReference>
<dbReference type="EMBL" id="SMYL01000001">
    <property type="protein sequence ID" value="TDK68556.1"/>
    <property type="molecule type" value="Genomic_DNA"/>
</dbReference>